<evidence type="ECO:0000313" key="4">
    <source>
        <dbReference type="Proteomes" id="UP000184831"/>
    </source>
</evidence>
<reference evidence="4 5" key="1">
    <citation type="submission" date="2016-11" db="EMBL/GenBank/DDBJ databases">
        <authorList>
            <consortium name="Pathogen Informatics"/>
        </authorList>
    </citation>
    <scope>NUCLEOTIDE SEQUENCE [LARGE SCALE GENOMIC DNA]</scope>
    <source>
        <strain evidence="2 5">104</strain>
        <strain evidence="3 4">696</strain>
    </source>
</reference>
<evidence type="ECO:0000256" key="1">
    <source>
        <dbReference type="SAM" id="Phobius"/>
    </source>
</evidence>
<keyword evidence="1" id="KW-0812">Transmembrane</keyword>
<evidence type="ECO:0000313" key="3">
    <source>
        <dbReference type="EMBL" id="SIN34218.1"/>
    </source>
</evidence>
<dbReference type="EMBL" id="FSHM01000006">
    <property type="protein sequence ID" value="SIB53667.1"/>
    <property type="molecule type" value="Genomic_DNA"/>
</dbReference>
<organism evidence="2 5">
    <name type="scientific">Mycobacteroides abscessus subsp. abscessus</name>
    <dbReference type="NCBI Taxonomy" id="1185650"/>
    <lineage>
        <taxon>Bacteria</taxon>
        <taxon>Bacillati</taxon>
        <taxon>Actinomycetota</taxon>
        <taxon>Actinomycetes</taxon>
        <taxon>Mycobacteriales</taxon>
        <taxon>Mycobacteriaceae</taxon>
        <taxon>Mycobacteroides</taxon>
        <taxon>Mycobacteroides abscessus</taxon>
    </lineage>
</organism>
<dbReference type="GeneID" id="93379314"/>
<sequence>MFPRSFLRGGLAGVLLGAGIGIAAFSTLAWLLIAIPLVVAGIAVAIRPPERGGGTGIADVPFRAMAIDRSADPLGGDDEALLTGTVTVPGDVARDVMLRLPMSDEQVRRAASGQEVRIPARDVPAPGDTVSPSFSGRPPTQAALSGAVALAVALTVLTTVPEHVFALSLPRSVTTAVPLVDESKDGATVVDLFETALAHVRAVDPGALSTLLLVSSDTEGWTVDAHRGGDRYVHHRYTKTFGQSEPEVDTRDDARTRNIFTDQDFATLNIRDVVARTSAMFPKGADEVRSIELRRLDADAGRALRLRLNMESGVVVEVLPDGTVAPWWDVIDVGETMRQVVKVVATQWPPGAEAMLSHFRFYTSSTQYGTFDVEANIGEEKRKIDVYAGKFPVEGVIGAADSMPTPFAVQDIDPMRLRAILDDAARRLGVDDVDRRELSLTIFTRSRPNPSWPVARVEYSHADSEDSLLYELRTGQYLGAES</sequence>
<gene>
    <name evidence="2" type="ORF">SAMEA2070301_03987</name>
    <name evidence="3" type="ORF">SAMEA2152244_04030</name>
</gene>
<keyword evidence="1" id="KW-1133">Transmembrane helix</keyword>
<comment type="caution">
    <text evidence="2">The sequence shown here is derived from an EMBL/GenBank/DDBJ whole genome shotgun (WGS) entry which is preliminary data.</text>
</comment>
<dbReference type="Proteomes" id="UP000185210">
    <property type="component" value="Unassembled WGS sequence"/>
</dbReference>
<feature type="transmembrane region" description="Helical" evidence="1">
    <location>
        <begin position="12"/>
        <end position="39"/>
    </location>
</feature>
<dbReference type="Proteomes" id="UP000184831">
    <property type="component" value="Unassembled WGS sequence"/>
</dbReference>
<name>A0A1N1J9J9_9MYCO</name>
<accession>A0A1N1J9J9</accession>
<dbReference type="AlphaFoldDB" id="A0A1N1J9J9"/>
<protein>
    <submittedName>
        <fullName evidence="2">Uncharacterized protein</fullName>
    </submittedName>
</protein>
<dbReference type="EMBL" id="FSQE01000009">
    <property type="protein sequence ID" value="SIN34218.1"/>
    <property type="molecule type" value="Genomic_DNA"/>
</dbReference>
<evidence type="ECO:0000313" key="2">
    <source>
        <dbReference type="EMBL" id="SIB53667.1"/>
    </source>
</evidence>
<keyword evidence="1" id="KW-0472">Membrane</keyword>
<dbReference type="RefSeq" id="WP_005134352.1">
    <property type="nucleotide sequence ID" value="NZ_AP028613.1"/>
</dbReference>
<evidence type="ECO:0000313" key="5">
    <source>
        <dbReference type="Proteomes" id="UP000185210"/>
    </source>
</evidence>
<proteinExistence type="predicted"/>